<keyword evidence="4" id="KW-1185">Reference proteome</keyword>
<evidence type="ECO:0000256" key="1">
    <source>
        <dbReference type="SAM" id="Coils"/>
    </source>
</evidence>
<feature type="region of interest" description="Disordered" evidence="2">
    <location>
        <begin position="600"/>
        <end position="672"/>
    </location>
</feature>
<feature type="compositionally biased region" description="Basic and acidic residues" evidence="2">
    <location>
        <begin position="707"/>
        <end position="721"/>
    </location>
</feature>
<gene>
    <name evidence="3" type="ORF">EJ03DRAFT_382221</name>
</gene>
<feature type="compositionally biased region" description="Basic and acidic residues" evidence="2">
    <location>
        <begin position="633"/>
        <end position="642"/>
    </location>
</feature>
<feature type="compositionally biased region" description="Basic and acidic residues" evidence="2">
    <location>
        <begin position="264"/>
        <end position="274"/>
    </location>
</feature>
<feature type="region of interest" description="Disordered" evidence="2">
    <location>
        <begin position="1"/>
        <end position="101"/>
    </location>
</feature>
<dbReference type="Proteomes" id="UP000799436">
    <property type="component" value="Unassembled WGS sequence"/>
</dbReference>
<feature type="region of interest" description="Disordered" evidence="2">
    <location>
        <begin position="264"/>
        <end position="285"/>
    </location>
</feature>
<evidence type="ECO:0000313" key="3">
    <source>
        <dbReference type="EMBL" id="KAF2770084.1"/>
    </source>
</evidence>
<dbReference type="EMBL" id="ML995828">
    <property type="protein sequence ID" value="KAF2770084.1"/>
    <property type="molecule type" value="Genomic_DNA"/>
</dbReference>
<feature type="compositionally biased region" description="Pro residues" evidence="2">
    <location>
        <begin position="773"/>
        <end position="786"/>
    </location>
</feature>
<feature type="compositionally biased region" description="Acidic residues" evidence="2">
    <location>
        <begin position="789"/>
        <end position="798"/>
    </location>
</feature>
<feature type="compositionally biased region" description="Basic and acidic residues" evidence="2">
    <location>
        <begin position="416"/>
        <end position="426"/>
    </location>
</feature>
<dbReference type="OrthoDB" id="3877426at2759"/>
<protein>
    <submittedName>
        <fullName evidence="3">Uncharacterized protein</fullName>
    </submittedName>
</protein>
<feature type="region of interest" description="Disordered" evidence="2">
    <location>
        <begin position="707"/>
        <end position="805"/>
    </location>
</feature>
<feature type="compositionally biased region" description="Basic and acidic residues" evidence="2">
    <location>
        <begin position="600"/>
        <end position="614"/>
    </location>
</feature>
<evidence type="ECO:0000313" key="4">
    <source>
        <dbReference type="Proteomes" id="UP000799436"/>
    </source>
</evidence>
<sequence length="805" mass="89506">MATLKRKQAFDDEPPAAPAMDEGGSSSDSGSDSDGSEYLPTQKMRRKTNGKRVAAGASSGVHRDPVVGPSSRVGGGGRRAGKQRRAESPAPLPTARAPPTAHVVVAVEARPPHRTASTRPRRVPAVPVVPAKDVRALQLEIVRLQQEVRHLRESREAYGKQLKQDLVLAECVMRKKVHEIDVKRKQMQSMHWVTARRLSTLETHHKNHVLRLSNEVDAQKAKVIREQTEKLMYRDEVEHKETLVSALEEDLTELRCIHNEAHAEAEARDRKKDLPPAYGSLPEEGRLPPYEVHCNDSGALEVATFKRTLRDGFMRHILLAQKRLQDQRTKIASNRRDILEGAAVPLLGITDAETAFFLTLSGALADAARTAEEVLQKSNDIATTHIQTWIDQNVASVHTESHLQRIISKQKVKASQRQDDTAHDDATQDETSGKSQLRFLYPQVNGQGLFDPVSLREHPELLSDEPESSRLCRVIERQAGRHSYVADRFAKLILDLLLRALAVLEVRPLNLSNKLSAHNKAMAALSWGQVDASLNEALRVAFGAETNATAGERLLQLQSYLTQIQMLQQRLDTQGLKLPITQYLDQTWLWLSDQVESQRQEASREYDEATRAENDGTADGSSSASTTEDDEDMIYRRVREGSELSSEPERDDSEERNVVYAHNADNPERRSFRQRLLNRSIPVLDSSGHRASEPAAISAADRRAVADALARSRDARQERARPSQHPRGRNGARSASLDSRHTISQADASRASRTSPTYRRSAWGNTSRSFPVSAPPPSPSLPPPAPTADDADDEDVEVVDNVVRT</sequence>
<feature type="compositionally biased region" description="Low complexity" evidence="2">
    <location>
        <begin position="21"/>
        <end position="37"/>
    </location>
</feature>
<dbReference type="AlphaFoldDB" id="A0A6G1LD51"/>
<accession>A0A6G1LD51</accession>
<feature type="region of interest" description="Disordered" evidence="2">
    <location>
        <begin position="410"/>
        <end position="434"/>
    </location>
</feature>
<feature type="compositionally biased region" description="Low complexity" evidence="2">
    <location>
        <begin position="615"/>
        <end position="626"/>
    </location>
</feature>
<proteinExistence type="predicted"/>
<organism evidence="3 4">
    <name type="scientific">Teratosphaeria nubilosa</name>
    <dbReference type="NCBI Taxonomy" id="161662"/>
    <lineage>
        <taxon>Eukaryota</taxon>
        <taxon>Fungi</taxon>
        <taxon>Dikarya</taxon>
        <taxon>Ascomycota</taxon>
        <taxon>Pezizomycotina</taxon>
        <taxon>Dothideomycetes</taxon>
        <taxon>Dothideomycetidae</taxon>
        <taxon>Mycosphaerellales</taxon>
        <taxon>Teratosphaeriaceae</taxon>
        <taxon>Teratosphaeria</taxon>
    </lineage>
</organism>
<keyword evidence="1" id="KW-0175">Coiled coil</keyword>
<evidence type="ECO:0000256" key="2">
    <source>
        <dbReference type="SAM" id="MobiDB-lite"/>
    </source>
</evidence>
<feature type="coiled-coil region" evidence="1">
    <location>
        <begin position="134"/>
        <end position="161"/>
    </location>
</feature>
<feature type="compositionally biased region" description="Polar residues" evidence="2">
    <location>
        <begin position="742"/>
        <end position="770"/>
    </location>
</feature>
<name>A0A6G1LD51_9PEZI</name>
<reference evidence="3" key="1">
    <citation type="journal article" date="2020" name="Stud. Mycol.">
        <title>101 Dothideomycetes genomes: a test case for predicting lifestyles and emergence of pathogens.</title>
        <authorList>
            <person name="Haridas S."/>
            <person name="Albert R."/>
            <person name="Binder M."/>
            <person name="Bloem J."/>
            <person name="Labutti K."/>
            <person name="Salamov A."/>
            <person name="Andreopoulos B."/>
            <person name="Baker S."/>
            <person name="Barry K."/>
            <person name="Bills G."/>
            <person name="Bluhm B."/>
            <person name="Cannon C."/>
            <person name="Castanera R."/>
            <person name="Culley D."/>
            <person name="Daum C."/>
            <person name="Ezra D."/>
            <person name="Gonzalez J."/>
            <person name="Henrissat B."/>
            <person name="Kuo A."/>
            <person name="Liang C."/>
            <person name="Lipzen A."/>
            <person name="Lutzoni F."/>
            <person name="Magnuson J."/>
            <person name="Mondo S."/>
            <person name="Nolan M."/>
            <person name="Ohm R."/>
            <person name="Pangilinan J."/>
            <person name="Park H.-J."/>
            <person name="Ramirez L."/>
            <person name="Alfaro M."/>
            <person name="Sun H."/>
            <person name="Tritt A."/>
            <person name="Yoshinaga Y."/>
            <person name="Zwiers L.-H."/>
            <person name="Turgeon B."/>
            <person name="Goodwin S."/>
            <person name="Spatafora J."/>
            <person name="Crous P."/>
            <person name="Grigoriev I."/>
        </authorList>
    </citation>
    <scope>NUCLEOTIDE SEQUENCE</scope>
    <source>
        <strain evidence="3">CBS 116005</strain>
    </source>
</reference>